<reference evidence="2 3" key="1">
    <citation type="submission" date="2018-11" db="EMBL/GenBank/DDBJ databases">
        <authorList>
            <consortium name="Pathogen Informatics"/>
        </authorList>
    </citation>
    <scope>NUCLEOTIDE SEQUENCE [LARGE SCALE GENOMIC DNA]</scope>
</reference>
<dbReference type="AlphaFoldDB" id="A0A3P6UEB7"/>
<evidence type="ECO:0000313" key="2">
    <source>
        <dbReference type="EMBL" id="VDK76634.1"/>
    </source>
</evidence>
<dbReference type="EMBL" id="UYRU01042609">
    <property type="protein sequence ID" value="VDK76634.1"/>
    <property type="molecule type" value="Genomic_DNA"/>
</dbReference>
<evidence type="ECO:0000313" key="3">
    <source>
        <dbReference type="Proteomes" id="UP000281553"/>
    </source>
</evidence>
<dbReference type="InterPro" id="IPR036691">
    <property type="entry name" value="Endo/exonu/phosph_ase_sf"/>
</dbReference>
<proteinExistence type="predicted"/>
<gene>
    <name evidence="2" type="ORF">DILT_LOCUS2778</name>
</gene>
<dbReference type="Proteomes" id="UP000281553">
    <property type="component" value="Unassembled WGS sequence"/>
</dbReference>
<dbReference type="OrthoDB" id="6242194at2759"/>
<keyword evidence="3" id="KW-1185">Reference proteome</keyword>
<feature type="region of interest" description="Disordered" evidence="1">
    <location>
        <begin position="1"/>
        <end position="22"/>
    </location>
</feature>
<protein>
    <recommendedName>
        <fullName evidence="4">Endonuclease/exonuclease/phosphatase domain-containing protein</fullName>
    </recommendedName>
</protein>
<sequence>MVAEDLNDQTEAGDPSKSHLLGRFGLRSGTNNGERMLQFAEQNRLFVTHTRFLHRHKHLRTWYSNDGRTTSQIDYILVASRFRN</sequence>
<name>A0A3P6UEB7_DIBLA</name>
<dbReference type="Gene3D" id="3.60.10.10">
    <property type="entry name" value="Endonuclease/exonuclease/phosphatase"/>
    <property type="match status" value="1"/>
</dbReference>
<evidence type="ECO:0000256" key="1">
    <source>
        <dbReference type="SAM" id="MobiDB-lite"/>
    </source>
</evidence>
<organism evidence="2 3">
    <name type="scientific">Dibothriocephalus latus</name>
    <name type="common">Fish tapeworm</name>
    <name type="synonym">Diphyllobothrium latum</name>
    <dbReference type="NCBI Taxonomy" id="60516"/>
    <lineage>
        <taxon>Eukaryota</taxon>
        <taxon>Metazoa</taxon>
        <taxon>Spiralia</taxon>
        <taxon>Lophotrochozoa</taxon>
        <taxon>Platyhelminthes</taxon>
        <taxon>Cestoda</taxon>
        <taxon>Eucestoda</taxon>
        <taxon>Diphyllobothriidea</taxon>
        <taxon>Diphyllobothriidae</taxon>
        <taxon>Dibothriocephalus</taxon>
    </lineage>
</organism>
<evidence type="ECO:0008006" key="4">
    <source>
        <dbReference type="Google" id="ProtNLM"/>
    </source>
</evidence>
<accession>A0A3P6UEB7</accession>